<evidence type="ECO:0000256" key="6">
    <source>
        <dbReference type="ARBA" id="ARBA00023004"/>
    </source>
</evidence>
<reference evidence="8 9" key="1">
    <citation type="submission" date="2024-02" db="EMBL/GenBank/DDBJ databases">
        <title>A draft genome for the cacao thread blight pathogen Marasmius crinis-equi.</title>
        <authorList>
            <person name="Cohen S.P."/>
            <person name="Baruah I.K."/>
            <person name="Amoako-Attah I."/>
            <person name="Bukari Y."/>
            <person name="Meinhardt L.W."/>
            <person name="Bailey B.A."/>
        </authorList>
    </citation>
    <scope>NUCLEOTIDE SEQUENCE [LARGE SCALE GENOMIC DNA]</scope>
    <source>
        <strain evidence="8 9">GH-76</strain>
    </source>
</reference>
<dbReference type="EMBL" id="JBAHYK010002602">
    <property type="protein sequence ID" value="KAL0564754.1"/>
    <property type="molecule type" value="Genomic_DNA"/>
</dbReference>
<keyword evidence="4" id="KW-0479">Metal-binding</keyword>
<dbReference type="Gene3D" id="1.10.630.10">
    <property type="entry name" value="Cytochrome P450"/>
    <property type="match status" value="1"/>
</dbReference>
<keyword evidence="9" id="KW-1185">Reference proteome</keyword>
<protein>
    <submittedName>
        <fullName evidence="8">Uncharacterized protein</fullName>
    </submittedName>
</protein>
<evidence type="ECO:0000256" key="2">
    <source>
        <dbReference type="ARBA" id="ARBA00010617"/>
    </source>
</evidence>
<dbReference type="Proteomes" id="UP001465976">
    <property type="component" value="Unassembled WGS sequence"/>
</dbReference>
<evidence type="ECO:0000256" key="1">
    <source>
        <dbReference type="ARBA" id="ARBA00001971"/>
    </source>
</evidence>
<sequence>MRHHAATIILSIAYGIELLPENDPYVALAEEAVHAIITVARPGAFLVESLPFLKYVPEWLPGASWKRQINRWYRTTKDMIDKPFEATKDRIASSLYAKGSISPSFTSYSFQVFQETQDPAYDEALVKDLAPIQFVQIVQWSRFLKR</sequence>
<evidence type="ECO:0000313" key="8">
    <source>
        <dbReference type="EMBL" id="KAL0564754.1"/>
    </source>
</evidence>
<name>A0ABR3EPE2_9AGAR</name>
<proteinExistence type="inferred from homology"/>
<comment type="cofactor">
    <cofactor evidence="1">
        <name>heme</name>
        <dbReference type="ChEBI" id="CHEBI:30413"/>
    </cofactor>
</comment>
<evidence type="ECO:0000256" key="5">
    <source>
        <dbReference type="ARBA" id="ARBA00023002"/>
    </source>
</evidence>
<gene>
    <name evidence="8" type="ORF">V5O48_017287</name>
</gene>
<dbReference type="PANTHER" id="PTHR46300:SF7">
    <property type="entry name" value="P450, PUTATIVE (EUROFUNG)-RELATED"/>
    <property type="match status" value="1"/>
</dbReference>
<dbReference type="InterPro" id="IPR036396">
    <property type="entry name" value="Cyt_P450_sf"/>
</dbReference>
<dbReference type="PANTHER" id="PTHR46300">
    <property type="entry name" value="P450, PUTATIVE (EUROFUNG)-RELATED-RELATED"/>
    <property type="match status" value="1"/>
</dbReference>
<keyword evidence="3" id="KW-0349">Heme</keyword>
<comment type="caution">
    <text evidence="8">The sequence shown here is derived from an EMBL/GenBank/DDBJ whole genome shotgun (WGS) entry which is preliminary data.</text>
</comment>
<evidence type="ECO:0000313" key="9">
    <source>
        <dbReference type="Proteomes" id="UP001465976"/>
    </source>
</evidence>
<keyword evidence="5" id="KW-0560">Oxidoreductase</keyword>
<dbReference type="InterPro" id="IPR050364">
    <property type="entry name" value="Cytochrome_P450_fung"/>
</dbReference>
<evidence type="ECO:0000256" key="7">
    <source>
        <dbReference type="ARBA" id="ARBA00023033"/>
    </source>
</evidence>
<evidence type="ECO:0000256" key="3">
    <source>
        <dbReference type="ARBA" id="ARBA00022617"/>
    </source>
</evidence>
<keyword evidence="7" id="KW-0503">Monooxygenase</keyword>
<evidence type="ECO:0000256" key="4">
    <source>
        <dbReference type="ARBA" id="ARBA00022723"/>
    </source>
</evidence>
<comment type="similarity">
    <text evidence="2">Belongs to the cytochrome P450 family.</text>
</comment>
<keyword evidence="6" id="KW-0408">Iron</keyword>
<accession>A0ABR3EPE2</accession>
<organism evidence="8 9">
    <name type="scientific">Marasmius crinis-equi</name>
    <dbReference type="NCBI Taxonomy" id="585013"/>
    <lineage>
        <taxon>Eukaryota</taxon>
        <taxon>Fungi</taxon>
        <taxon>Dikarya</taxon>
        <taxon>Basidiomycota</taxon>
        <taxon>Agaricomycotina</taxon>
        <taxon>Agaricomycetes</taxon>
        <taxon>Agaricomycetidae</taxon>
        <taxon>Agaricales</taxon>
        <taxon>Marasmiineae</taxon>
        <taxon>Marasmiaceae</taxon>
        <taxon>Marasmius</taxon>
    </lineage>
</organism>